<name>A0A849IFM2_9HYPH</name>
<dbReference type="Gene3D" id="3.40.50.10540">
    <property type="entry name" value="Crotonobetainyl-coa:carnitine coa-transferase, domain 1"/>
    <property type="match status" value="1"/>
</dbReference>
<dbReference type="Gene3D" id="3.30.1540.10">
    <property type="entry name" value="formyl-coa transferase, domain 3"/>
    <property type="match status" value="1"/>
</dbReference>
<dbReference type="Proteomes" id="UP000564885">
    <property type="component" value="Unassembled WGS sequence"/>
</dbReference>
<dbReference type="SUPFAM" id="SSF89796">
    <property type="entry name" value="CoA-transferase family III (CaiB/BaiF)"/>
    <property type="match status" value="1"/>
</dbReference>
<evidence type="ECO:0000313" key="2">
    <source>
        <dbReference type="EMBL" id="NNM72703.1"/>
    </source>
</evidence>
<dbReference type="InterPro" id="IPR044855">
    <property type="entry name" value="CoA-Trfase_III_dom3_sf"/>
</dbReference>
<sequence>MSGPLNGIRIADMTMNVLGPYGSQILGDMGADIIKIEPPEGDTLRGIGPCRHKGMGPYFLNLNRNKRSLALDLKKPEGKAVLDRILETVDVLIFSFRPKAMARLGLSYEEVAARNSRIIYCGASGFGQNGPYADRPAYDDLIQAAVGLPALQARKTDEPVYVAAAIADRVVGMALSSAVGMALYHREKTGRGQAIEIPMFETMTEFVMGDHLYGATFEPPLSRPGYVRMINPERRPYRTRDGHIGVLVYNDKHWRRFFELIDRPDMAADPRYTSIAGRTEHIEYLYGFLAETFATKTTREWEELLERADIPAIALATPDDLLNDPHLDAVGFFQTIDHPTEGRIRTMAVPQRWSESQPDIRRPAPTIGEHTREILLEVGFTQDGAESLIEAGIARGRNDRSVARDVEVRGPSHTNCNELISREPSC</sequence>
<evidence type="ECO:0000313" key="3">
    <source>
        <dbReference type="Proteomes" id="UP000564885"/>
    </source>
</evidence>
<gene>
    <name evidence="2" type="ORF">HJG44_09945</name>
</gene>
<keyword evidence="1 2" id="KW-0808">Transferase</keyword>
<dbReference type="AlphaFoldDB" id="A0A849IFM2"/>
<protein>
    <submittedName>
        <fullName evidence="2">CoA transferase</fullName>
    </submittedName>
</protein>
<organism evidence="2 3">
    <name type="scientific">Enterovirga aerilata</name>
    <dbReference type="NCBI Taxonomy" id="2730920"/>
    <lineage>
        <taxon>Bacteria</taxon>
        <taxon>Pseudomonadati</taxon>
        <taxon>Pseudomonadota</taxon>
        <taxon>Alphaproteobacteria</taxon>
        <taxon>Hyphomicrobiales</taxon>
        <taxon>Methylobacteriaceae</taxon>
        <taxon>Enterovirga</taxon>
    </lineage>
</organism>
<reference evidence="2 3" key="1">
    <citation type="submission" date="2020-04" db="EMBL/GenBank/DDBJ databases">
        <title>Enterovirga sp. isolate from soil.</title>
        <authorList>
            <person name="Chea S."/>
            <person name="Kim D.-U."/>
        </authorList>
    </citation>
    <scope>NUCLEOTIDE SEQUENCE [LARGE SCALE GENOMIC DNA]</scope>
    <source>
        <strain evidence="2 3">DB1703</strain>
    </source>
</reference>
<dbReference type="InterPro" id="IPR003673">
    <property type="entry name" value="CoA-Trfase_fam_III"/>
</dbReference>
<dbReference type="EMBL" id="JABEPP010000003">
    <property type="protein sequence ID" value="NNM72703.1"/>
    <property type="molecule type" value="Genomic_DNA"/>
</dbReference>
<dbReference type="InterPro" id="IPR050483">
    <property type="entry name" value="CoA-transferase_III_domain"/>
</dbReference>
<dbReference type="GO" id="GO:0008410">
    <property type="term" value="F:CoA-transferase activity"/>
    <property type="evidence" value="ECO:0007669"/>
    <property type="project" value="TreeGrafter"/>
</dbReference>
<comment type="caution">
    <text evidence="2">The sequence shown here is derived from an EMBL/GenBank/DDBJ whole genome shotgun (WGS) entry which is preliminary data.</text>
</comment>
<dbReference type="InterPro" id="IPR023606">
    <property type="entry name" value="CoA-Trfase_III_dom_1_sf"/>
</dbReference>
<accession>A0A849IFM2</accession>
<keyword evidence="3" id="KW-1185">Reference proteome</keyword>
<dbReference type="PANTHER" id="PTHR48207">
    <property type="entry name" value="SUCCINATE--HYDROXYMETHYLGLUTARATE COA-TRANSFERASE"/>
    <property type="match status" value="1"/>
</dbReference>
<dbReference type="PANTHER" id="PTHR48207:SF4">
    <property type="entry name" value="BLL6097 PROTEIN"/>
    <property type="match status" value="1"/>
</dbReference>
<evidence type="ECO:0000256" key="1">
    <source>
        <dbReference type="ARBA" id="ARBA00022679"/>
    </source>
</evidence>
<proteinExistence type="predicted"/>
<dbReference type="RefSeq" id="WP_171218241.1">
    <property type="nucleotide sequence ID" value="NZ_JABEPP010000003.1"/>
</dbReference>
<dbReference type="Pfam" id="PF02515">
    <property type="entry name" value="CoA_transf_3"/>
    <property type="match status" value="1"/>
</dbReference>